<evidence type="ECO:0000256" key="3">
    <source>
        <dbReference type="ARBA" id="ARBA00012953"/>
    </source>
</evidence>
<evidence type="ECO:0000256" key="6">
    <source>
        <dbReference type="ARBA" id="ARBA00022842"/>
    </source>
</evidence>
<dbReference type="GO" id="GO:0050532">
    <property type="term" value="F:2-phosphosulfolactate phosphatase activity"/>
    <property type="evidence" value="ECO:0007669"/>
    <property type="project" value="UniProtKB-EC"/>
</dbReference>
<evidence type="ECO:0000256" key="1">
    <source>
        <dbReference type="ARBA" id="ARBA00001946"/>
    </source>
</evidence>
<dbReference type="PANTHER" id="PTHR37311">
    <property type="entry name" value="2-PHOSPHOSULFOLACTATE PHOSPHATASE-RELATED"/>
    <property type="match status" value="1"/>
</dbReference>
<evidence type="ECO:0000256" key="5">
    <source>
        <dbReference type="ARBA" id="ARBA00022801"/>
    </source>
</evidence>
<evidence type="ECO:0000256" key="4">
    <source>
        <dbReference type="ARBA" id="ARBA00021948"/>
    </source>
</evidence>
<organism evidence="8 9">
    <name type="scientific">Streptomyces coeruleorubidus</name>
    <dbReference type="NCBI Taxonomy" id="116188"/>
    <lineage>
        <taxon>Bacteria</taxon>
        <taxon>Bacillati</taxon>
        <taxon>Actinomycetota</taxon>
        <taxon>Actinomycetes</taxon>
        <taxon>Kitasatosporales</taxon>
        <taxon>Streptomycetaceae</taxon>
        <taxon>Streptomyces</taxon>
    </lineage>
</organism>
<accession>A0A5J6HWG5</accession>
<sequence>MDDWYLQTGHGIRFEWGPTGADRLAADAACIVVVDVLSFTTSVTVAVESGTRVFPYRWRDATASAFADQKGAALAVGRRMATASSPWSLSPAALRRAPFTPSLVLPSPNGSAIAASAGESPVVAGALRNATAVGHWLVRQGYGTADRPVAVIASGERWPDGSLRPAMEDLLGAGAIIAALDERLCGMLSPEAAVAAASFQATPDVSAAVAASSSGRELIGGGFAEDVAVATELDACTAVPVLIEGAFTVAQ</sequence>
<evidence type="ECO:0000256" key="7">
    <source>
        <dbReference type="ARBA" id="ARBA00033711"/>
    </source>
</evidence>
<dbReference type="InterPro" id="IPR005238">
    <property type="entry name" value="ComB-like"/>
</dbReference>
<keyword evidence="6" id="KW-0460">Magnesium</keyword>
<dbReference type="AlphaFoldDB" id="A0A5J6HWG5"/>
<dbReference type="Proteomes" id="UP000326598">
    <property type="component" value="Chromosome"/>
</dbReference>
<dbReference type="EC" id="3.1.3.71" evidence="3"/>
<dbReference type="GO" id="GO:0000287">
    <property type="term" value="F:magnesium ion binding"/>
    <property type="evidence" value="ECO:0007669"/>
    <property type="project" value="InterPro"/>
</dbReference>
<gene>
    <name evidence="8" type="ORF">CP976_00355</name>
</gene>
<keyword evidence="5" id="KW-0378">Hydrolase</keyword>
<evidence type="ECO:0000313" key="8">
    <source>
        <dbReference type="EMBL" id="QEV22803.1"/>
    </source>
</evidence>
<dbReference type="PANTHER" id="PTHR37311:SF1">
    <property type="entry name" value="2-PHOSPHOSULFOLACTATE PHOSPHATASE-RELATED"/>
    <property type="match status" value="1"/>
</dbReference>
<comment type="cofactor">
    <cofactor evidence="1">
        <name>Mg(2+)</name>
        <dbReference type="ChEBI" id="CHEBI:18420"/>
    </cofactor>
</comment>
<dbReference type="InterPro" id="IPR036702">
    <property type="entry name" value="ComB-like_sf"/>
</dbReference>
<dbReference type="Gene3D" id="3.90.1560.10">
    <property type="entry name" value="ComB-like"/>
    <property type="match status" value="1"/>
</dbReference>
<dbReference type="SUPFAM" id="SSF142823">
    <property type="entry name" value="ComB-like"/>
    <property type="match status" value="1"/>
</dbReference>
<protein>
    <recommendedName>
        <fullName evidence="4">Probable 2-phosphosulfolactate phosphatase</fullName>
        <ecNumber evidence="3">3.1.3.71</ecNumber>
    </recommendedName>
</protein>
<evidence type="ECO:0000256" key="2">
    <source>
        <dbReference type="ARBA" id="ARBA00009997"/>
    </source>
</evidence>
<name>A0A5J6HWG5_STRC4</name>
<dbReference type="EMBL" id="CP023694">
    <property type="protein sequence ID" value="QEV22803.1"/>
    <property type="molecule type" value="Genomic_DNA"/>
</dbReference>
<dbReference type="GeneID" id="91414568"/>
<dbReference type="Pfam" id="PF04029">
    <property type="entry name" value="2-ph_phosp"/>
    <property type="match status" value="1"/>
</dbReference>
<reference evidence="8 9" key="1">
    <citation type="submission" date="2017-09" db="EMBL/GenBank/DDBJ databases">
        <authorList>
            <person name="Lee N."/>
            <person name="Cho B.-K."/>
        </authorList>
    </citation>
    <scope>NUCLEOTIDE SEQUENCE [LARGE SCALE GENOMIC DNA]</scope>
    <source>
        <strain evidence="8 9">ATCC 13740</strain>
    </source>
</reference>
<proteinExistence type="inferred from homology"/>
<evidence type="ECO:0000313" key="9">
    <source>
        <dbReference type="Proteomes" id="UP000326598"/>
    </source>
</evidence>
<comment type="similarity">
    <text evidence="2">Belongs to the ComB family.</text>
</comment>
<dbReference type="RefSeq" id="WP_150478463.1">
    <property type="nucleotide sequence ID" value="NZ_BMTB01000019.1"/>
</dbReference>
<dbReference type="KEGG" id="scoe:CP976_00355"/>
<dbReference type="GO" id="GO:0050545">
    <property type="term" value="F:sulfopyruvate decarboxylase activity"/>
    <property type="evidence" value="ECO:0007669"/>
    <property type="project" value="TreeGrafter"/>
</dbReference>
<comment type="catalytic activity">
    <reaction evidence="7">
        <text>(2R)-O-phospho-3-sulfolactate + H2O = (2R)-3-sulfolactate + phosphate</text>
        <dbReference type="Rhea" id="RHEA:23416"/>
        <dbReference type="ChEBI" id="CHEBI:15377"/>
        <dbReference type="ChEBI" id="CHEBI:15597"/>
        <dbReference type="ChEBI" id="CHEBI:43474"/>
        <dbReference type="ChEBI" id="CHEBI:58738"/>
        <dbReference type="EC" id="3.1.3.71"/>
    </reaction>
</comment>